<feature type="transmembrane region" description="Helical" evidence="1">
    <location>
        <begin position="252"/>
        <end position="274"/>
    </location>
</feature>
<sequence length="696" mass="73037">MAALTGFAFVASAATFDGRELRGTARNPVMAKHGQQPKALWTRYWDSEQGRQYSVVVVWPLTKDAPLPPGLARWPAPGEAFLSPALADRPPTEDFAHRYGKAVGRIGESGLATPGERLVYTRPSRTMLDSSYLDPIVGFGSPGPSFGDLKAIDSDRATQLDLIMLVLLGLPAAGLTVAAARMGAAGHDRRARLLAVLGANRRTRAWMDLGAAAIPIAAGAVAAAVIISPTLIFNVTLPWIDYTLAAADLRRAAGSLLLALAGAVAFVLAVTLLLQPSAGRKSRRTRVRAADDGLLRRLALGACPAFLALAILTGPMLGGGQRSAFGYLFAVLGVWTTLPSVIGWITARYAPRMVAAARKAGDPGRLIAARTLAARPGAVVRLVATLIIAIGVIGQTQLISTLLYNRSDDTEFVGSAEGRSMALVQAADRARPPAQFRAALPDGVHMVSLGHADVASDGSSARRVIQAPCEDLKALHLPCPTGLTPETVPFEKLDQRLQVATYMDFGETPATVRTAAATRLDPHDVWLVVFTSDSTALDLPAVKRAARLTLSTDSVIRPLAEGTGSNTLGFQARWIPFLGTVGTMYIAVAMVFSSLAEFLRFARALAPVTALTGRRRVFRTTAAWSLSVPIAVAGTAGVGAYVVLAQPISGGPQGAQLSMSLCGELLVLTLVLAAAAAAAAGLAAAGEARRWRPRAD</sequence>
<keyword evidence="1" id="KW-0812">Transmembrane</keyword>
<comment type="caution">
    <text evidence="2">The sequence shown here is derived from an EMBL/GenBank/DDBJ whole genome shotgun (WGS) entry which is preliminary data.</text>
</comment>
<feature type="transmembrane region" description="Helical" evidence="1">
    <location>
        <begin position="294"/>
        <end position="312"/>
    </location>
</feature>
<organism evidence="2 3">
    <name type="scientific">Streptomyces misionensis</name>
    <dbReference type="NCBI Taxonomy" id="67331"/>
    <lineage>
        <taxon>Bacteria</taxon>
        <taxon>Bacillati</taxon>
        <taxon>Actinomycetota</taxon>
        <taxon>Actinomycetes</taxon>
        <taxon>Kitasatosporales</taxon>
        <taxon>Streptomycetaceae</taxon>
        <taxon>Streptomyces</taxon>
    </lineage>
</organism>
<feature type="transmembrane region" description="Helical" evidence="1">
    <location>
        <begin position="162"/>
        <end position="184"/>
    </location>
</feature>
<feature type="transmembrane region" description="Helical" evidence="1">
    <location>
        <begin position="205"/>
        <end position="232"/>
    </location>
</feature>
<feature type="transmembrane region" description="Helical" evidence="1">
    <location>
        <begin position="574"/>
        <end position="601"/>
    </location>
</feature>
<feature type="transmembrane region" description="Helical" evidence="1">
    <location>
        <begin position="622"/>
        <end position="645"/>
    </location>
</feature>
<keyword evidence="1" id="KW-0472">Membrane</keyword>
<accession>A0A5C6JX83</accession>
<reference evidence="2" key="1">
    <citation type="journal article" date="2019" name="Microbiol. Resour. Announc.">
        <title>Draft Genomic Sequences of Streptomyces misionensis and Streptomyces albidoflavus, bacteria applied for phytopathogen biocontrol.</title>
        <authorList>
            <person name="Pylro V."/>
            <person name="Dias A."/>
            <person name="Andreote F."/>
            <person name="Varani A."/>
            <person name="Andreote C."/>
            <person name="Bernardo E."/>
            <person name="Martins T."/>
        </authorList>
    </citation>
    <scope>NUCLEOTIDE SEQUENCE [LARGE SCALE GENOMIC DNA]</scope>
    <source>
        <strain evidence="2">66</strain>
    </source>
</reference>
<keyword evidence="1" id="KW-1133">Transmembrane helix</keyword>
<name>A0A5C6JX83_9ACTN</name>
<proteinExistence type="predicted"/>
<dbReference type="EMBL" id="VOGW01000055">
    <property type="protein sequence ID" value="TWV53478.1"/>
    <property type="molecule type" value="Genomic_DNA"/>
</dbReference>
<evidence type="ECO:0000313" key="3">
    <source>
        <dbReference type="Proteomes" id="UP000320481"/>
    </source>
</evidence>
<evidence type="ECO:0008006" key="4">
    <source>
        <dbReference type="Google" id="ProtNLM"/>
    </source>
</evidence>
<gene>
    <name evidence="2" type="ORF">FRZ03_10100</name>
</gene>
<dbReference type="Proteomes" id="UP000320481">
    <property type="component" value="Unassembled WGS sequence"/>
</dbReference>
<evidence type="ECO:0000256" key="1">
    <source>
        <dbReference type="SAM" id="Phobius"/>
    </source>
</evidence>
<protein>
    <recommendedName>
        <fullName evidence="4">FtsX-like permease family protein</fullName>
    </recommendedName>
</protein>
<dbReference type="AlphaFoldDB" id="A0A5C6JX83"/>
<feature type="transmembrane region" description="Helical" evidence="1">
    <location>
        <begin position="665"/>
        <end position="685"/>
    </location>
</feature>
<evidence type="ECO:0000313" key="2">
    <source>
        <dbReference type="EMBL" id="TWV53478.1"/>
    </source>
</evidence>
<keyword evidence="3" id="KW-1185">Reference proteome</keyword>
<feature type="transmembrane region" description="Helical" evidence="1">
    <location>
        <begin position="372"/>
        <end position="393"/>
    </location>
</feature>
<feature type="transmembrane region" description="Helical" evidence="1">
    <location>
        <begin position="324"/>
        <end position="351"/>
    </location>
</feature>